<dbReference type="Proteomes" id="UP000231503">
    <property type="component" value="Unassembled WGS sequence"/>
</dbReference>
<protein>
    <submittedName>
        <fullName evidence="2">Uncharacterized protein</fullName>
    </submittedName>
</protein>
<gene>
    <name evidence="2" type="ORF">COU47_01825</name>
</gene>
<keyword evidence="1" id="KW-1133">Transmembrane helix</keyword>
<dbReference type="AlphaFoldDB" id="A0A2H0TDJ5"/>
<reference evidence="3" key="1">
    <citation type="submission" date="2017-09" db="EMBL/GenBank/DDBJ databases">
        <title>Depth-based differentiation of microbial function through sediment-hosted aquifers and enrichment of novel symbionts in the deep terrestrial subsurface.</title>
        <authorList>
            <person name="Probst A.J."/>
            <person name="Ladd B."/>
            <person name="Jarett J.K."/>
            <person name="Geller-Mcgrath D.E."/>
            <person name="Sieber C.M.K."/>
            <person name="Emerson J.B."/>
            <person name="Anantharaman K."/>
            <person name="Thomas B.C."/>
            <person name="Malmstrom R."/>
            <person name="Stieglmeier M."/>
            <person name="Klingl A."/>
            <person name="Woyke T."/>
            <person name="Ryan C.M."/>
            <person name="Banfield J.F."/>
        </authorList>
    </citation>
    <scope>NUCLEOTIDE SEQUENCE [LARGE SCALE GENOMIC DNA]</scope>
</reference>
<evidence type="ECO:0000313" key="2">
    <source>
        <dbReference type="EMBL" id="PIR69622.1"/>
    </source>
</evidence>
<feature type="non-terminal residue" evidence="2">
    <location>
        <position position="1"/>
    </location>
</feature>
<feature type="transmembrane region" description="Helical" evidence="1">
    <location>
        <begin position="7"/>
        <end position="24"/>
    </location>
</feature>
<keyword evidence="1" id="KW-0472">Membrane</keyword>
<dbReference type="EMBL" id="PFCO01000004">
    <property type="protein sequence ID" value="PIR69622.1"/>
    <property type="molecule type" value="Genomic_DNA"/>
</dbReference>
<organism evidence="2 3">
    <name type="scientific">Candidatus Niyogibacteria bacterium CG10_big_fil_rev_8_21_14_0_10_46_36</name>
    <dbReference type="NCBI Taxonomy" id="1974726"/>
    <lineage>
        <taxon>Bacteria</taxon>
        <taxon>Candidatus Niyogiibacteriota</taxon>
    </lineage>
</organism>
<sequence length="225" mass="24960">SCIVRIFLFLGVFILGIVLVSFVYEELVGCNAIENYPPPDESSFHRSSLGFGVYTDASHSWDITDEVLYQIDAQYKEILGCSEEVLNAEVDINIEPAERPPSLVGNGFHMDTGSYSQKIHAVEGRDGTGSLDVQSAVIEEARLLTGKIASDFKIVLVSKDSCIGEKGIEGAYKYLGDTITIWANQLGDVLGHEWEHVIARVLDLTEEDEEKLYSCTPWIEHIDVE</sequence>
<proteinExistence type="predicted"/>
<accession>A0A2H0TDJ5</accession>
<evidence type="ECO:0000256" key="1">
    <source>
        <dbReference type="SAM" id="Phobius"/>
    </source>
</evidence>
<evidence type="ECO:0000313" key="3">
    <source>
        <dbReference type="Proteomes" id="UP000231503"/>
    </source>
</evidence>
<comment type="caution">
    <text evidence="2">The sequence shown here is derived from an EMBL/GenBank/DDBJ whole genome shotgun (WGS) entry which is preliminary data.</text>
</comment>
<keyword evidence="1" id="KW-0812">Transmembrane</keyword>
<name>A0A2H0TDJ5_9BACT</name>